<dbReference type="AlphaFoldDB" id="K0SQK9"/>
<comment type="caution">
    <text evidence="2">The sequence shown here is derived from an EMBL/GenBank/DDBJ whole genome shotgun (WGS) entry which is preliminary data.</text>
</comment>
<feature type="region of interest" description="Disordered" evidence="1">
    <location>
        <begin position="1"/>
        <end position="50"/>
    </location>
</feature>
<proteinExistence type="predicted"/>
<keyword evidence="3" id="KW-1185">Reference proteome</keyword>
<feature type="region of interest" description="Disordered" evidence="1">
    <location>
        <begin position="102"/>
        <end position="139"/>
    </location>
</feature>
<feature type="compositionally biased region" description="Basic and acidic residues" evidence="1">
    <location>
        <begin position="37"/>
        <end position="50"/>
    </location>
</feature>
<organism evidence="2 3">
    <name type="scientific">Thalassiosira oceanica</name>
    <name type="common">Marine diatom</name>
    <dbReference type="NCBI Taxonomy" id="159749"/>
    <lineage>
        <taxon>Eukaryota</taxon>
        <taxon>Sar</taxon>
        <taxon>Stramenopiles</taxon>
        <taxon>Ochrophyta</taxon>
        <taxon>Bacillariophyta</taxon>
        <taxon>Coscinodiscophyceae</taxon>
        <taxon>Thalassiosirophycidae</taxon>
        <taxon>Thalassiosirales</taxon>
        <taxon>Thalassiosiraceae</taxon>
        <taxon>Thalassiosira</taxon>
    </lineage>
</organism>
<sequence>MAKSIRSKAKRKNRTEFRNTIGTVSIAHPSPSPPARARCEGVPRGLGREGHIRIRTSAPRSGLCPPPANSFYATVNHLPGDREAEPGGDTREAEGDYLHGSDELVRQAVEPAVGEAGGPGRRRRGRRRHGHGERLVGQG</sequence>
<evidence type="ECO:0000313" key="3">
    <source>
        <dbReference type="Proteomes" id="UP000266841"/>
    </source>
</evidence>
<accession>K0SQK9</accession>
<gene>
    <name evidence="2" type="ORF">THAOC_11290</name>
</gene>
<evidence type="ECO:0000313" key="2">
    <source>
        <dbReference type="EMBL" id="EJK67650.1"/>
    </source>
</evidence>
<feature type="compositionally biased region" description="Basic residues" evidence="1">
    <location>
        <begin position="1"/>
        <end position="13"/>
    </location>
</feature>
<evidence type="ECO:0000256" key="1">
    <source>
        <dbReference type="SAM" id="MobiDB-lite"/>
    </source>
</evidence>
<name>K0SQK9_THAOC</name>
<feature type="compositionally biased region" description="Basic residues" evidence="1">
    <location>
        <begin position="120"/>
        <end position="131"/>
    </location>
</feature>
<dbReference type="Proteomes" id="UP000266841">
    <property type="component" value="Unassembled WGS sequence"/>
</dbReference>
<reference evidence="2 3" key="1">
    <citation type="journal article" date="2012" name="Genome Biol.">
        <title>Genome and low-iron response of an oceanic diatom adapted to chronic iron limitation.</title>
        <authorList>
            <person name="Lommer M."/>
            <person name="Specht M."/>
            <person name="Roy A.S."/>
            <person name="Kraemer L."/>
            <person name="Andreson R."/>
            <person name="Gutowska M.A."/>
            <person name="Wolf J."/>
            <person name="Bergner S.V."/>
            <person name="Schilhabel M.B."/>
            <person name="Klostermeier U.C."/>
            <person name="Beiko R.G."/>
            <person name="Rosenstiel P."/>
            <person name="Hippler M."/>
            <person name="Laroche J."/>
        </authorList>
    </citation>
    <scope>NUCLEOTIDE SEQUENCE [LARGE SCALE GENOMIC DNA]</scope>
    <source>
        <strain evidence="2 3">CCMP1005</strain>
    </source>
</reference>
<dbReference type="OrthoDB" id="45337at2759"/>
<feature type="non-terminal residue" evidence="2">
    <location>
        <position position="139"/>
    </location>
</feature>
<protein>
    <submittedName>
        <fullName evidence="2">Uncharacterized protein</fullName>
    </submittedName>
</protein>
<dbReference type="EMBL" id="AGNL01012853">
    <property type="protein sequence ID" value="EJK67650.1"/>
    <property type="molecule type" value="Genomic_DNA"/>
</dbReference>